<proteinExistence type="predicted"/>
<keyword evidence="3" id="KW-0812">Transmembrane</keyword>
<dbReference type="RefSeq" id="WP_073255111.1">
    <property type="nucleotide sequence ID" value="NZ_FQZQ01000020.1"/>
</dbReference>
<evidence type="ECO:0000256" key="6">
    <source>
        <dbReference type="ARBA" id="ARBA00023136"/>
    </source>
</evidence>
<evidence type="ECO:0000313" key="9">
    <source>
        <dbReference type="Proteomes" id="UP000183982"/>
    </source>
</evidence>
<evidence type="ECO:0000256" key="3">
    <source>
        <dbReference type="ARBA" id="ARBA00022692"/>
    </source>
</evidence>
<keyword evidence="2 8" id="KW-0808">Transferase</keyword>
<reference evidence="9" key="1">
    <citation type="submission" date="2016-11" db="EMBL/GenBank/DDBJ databases">
        <authorList>
            <person name="Varghese N."/>
            <person name="Submissions S."/>
        </authorList>
    </citation>
    <scope>NUCLEOTIDE SEQUENCE [LARGE SCALE GENOMIC DNA]</scope>
    <source>
        <strain evidence="9">DSM 100564</strain>
    </source>
</reference>
<comment type="subcellular location">
    <subcellularLocation>
        <location evidence="1">Golgi apparatus membrane</location>
        <topology evidence="1">Single-pass type II membrane protein</topology>
    </subcellularLocation>
</comment>
<evidence type="ECO:0000313" key="8">
    <source>
        <dbReference type="EMBL" id="SHK16449.1"/>
    </source>
</evidence>
<keyword evidence="6" id="KW-0472">Membrane</keyword>
<dbReference type="GO" id="GO:0016051">
    <property type="term" value="P:carbohydrate biosynthetic process"/>
    <property type="evidence" value="ECO:0007669"/>
    <property type="project" value="InterPro"/>
</dbReference>
<evidence type="ECO:0000256" key="2">
    <source>
        <dbReference type="ARBA" id="ARBA00022679"/>
    </source>
</evidence>
<keyword evidence="7" id="KW-0325">Glycoprotein</keyword>
<dbReference type="InterPro" id="IPR005331">
    <property type="entry name" value="Sulfotransferase"/>
</dbReference>
<dbReference type="STRING" id="1470563.SAMN05444000_12069"/>
<keyword evidence="5" id="KW-0333">Golgi apparatus</keyword>
<gene>
    <name evidence="8" type="ORF">SAMN05444000_12069</name>
</gene>
<dbReference type="AlphaFoldDB" id="A0A1M6Q849"/>
<sequence length="248" mass="28308">MLTIHILLSKELELAYIKVPKNASTTMTSAFFHLAGVDADVDQPLNLFHDPAFKSQFDSIGLEWHQITGPADLERFFESYSSYLWTASVRDPVGRLVSAYFNKLNRYTKRFAKGVFCYGKAMQAIGGPKAWDNNRLAIEAMRRKLSLDDLVKGLVRNGIDFDMHFRPQSDFIRPDIIRLDKVIRVEHLEADFRSLAASVRSTEPDMWTLPTLNSTTLEKGRSSIEVTPQAKQGIYEIYRSDYDILGYS</sequence>
<protein>
    <submittedName>
        <fullName evidence="8">Sulfotransferase family protein</fullName>
    </submittedName>
</protein>
<dbReference type="GO" id="GO:0016020">
    <property type="term" value="C:membrane"/>
    <property type="evidence" value="ECO:0007669"/>
    <property type="project" value="InterPro"/>
</dbReference>
<dbReference type="OrthoDB" id="7862951at2"/>
<accession>A0A1M6Q849</accession>
<name>A0A1M6Q849_9RHOB</name>
<dbReference type="PANTHER" id="PTHR12137:SF54">
    <property type="entry name" value="CARBOHYDRATE SULFOTRANSFERASE"/>
    <property type="match status" value="1"/>
</dbReference>
<evidence type="ECO:0000256" key="7">
    <source>
        <dbReference type="ARBA" id="ARBA00023180"/>
    </source>
</evidence>
<keyword evidence="4" id="KW-1133">Transmembrane helix</keyword>
<dbReference type="Proteomes" id="UP000183982">
    <property type="component" value="Unassembled WGS sequence"/>
</dbReference>
<evidence type="ECO:0000256" key="4">
    <source>
        <dbReference type="ARBA" id="ARBA00022989"/>
    </source>
</evidence>
<dbReference type="InterPro" id="IPR018011">
    <property type="entry name" value="Carb_sulfotrans_8-10"/>
</dbReference>
<dbReference type="Pfam" id="PF03567">
    <property type="entry name" value="Sulfotransfer_2"/>
    <property type="match status" value="1"/>
</dbReference>
<evidence type="ECO:0000256" key="5">
    <source>
        <dbReference type="ARBA" id="ARBA00023034"/>
    </source>
</evidence>
<keyword evidence="9" id="KW-1185">Reference proteome</keyword>
<evidence type="ECO:0000256" key="1">
    <source>
        <dbReference type="ARBA" id="ARBA00004323"/>
    </source>
</evidence>
<dbReference type="EMBL" id="FQZQ01000020">
    <property type="protein sequence ID" value="SHK16449.1"/>
    <property type="molecule type" value="Genomic_DNA"/>
</dbReference>
<dbReference type="Gene3D" id="3.40.50.300">
    <property type="entry name" value="P-loop containing nucleotide triphosphate hydrolases"/>
    <property type="match status" value="1"/>
</dbReference>
<dbReference type="PANTHER" id="PTHR12137">
    <property type="entry name" value="CARBOHYDRATE SULFOTRANSFERASE"/>
    <property type="match status" value="1"/>
</dbReference>
<organism evidence="8 9">
    <name type="scientific">Shimia gijangensis</name>
    <dbReference type="NCBI Taxonomy" id="1470563"/>
    <lineage>
        <taxon>Bacteria</taxon>
        <taxon>Pseudomonadati</taxon>
        <taxon>Pseudomonadota</taxon>
        <taxon>Alphaproteobacteria</taxon>
        <taxon>Rhodobacterales</taxon>
        <taxon>Roseobacteraceae</taxon>
    </lineage>
</organism>
<dbReference type="GO" id="GO:0008146">
    <property type="term" value="F:sulfotransferase activity"/>
    <property type="evidence" value="ECO:0007669"/>
    <property type="project" value="InterPro"/>
</dbReference>
<dbReference type="InterPro" id="IPR027417">
    <property type="entry name" value="P-loop_NTPase"/>
</dbReference>